<proteinExistence type="predicted"/>
<keyword evidence="3" id="KW-0804">Transcription</keyword>
<evidence type="ECO:0000256" key="1">
    <source>
        <dbReference type="ARBA" id="ARBA00023015"/>
    </source>
</evidence>
<evidence type="ECO:0000313" key="7">
    <source>
        <dbReference type="Proteomes" id="UP000199350"/>
    </source>
</evidence>
<keyword evidence="1" id="KW-0805">Transcription regulation</keyword>
<evidence type="ECO:0000256" key="2">
    <source>
        <dbReference type="ARBA" id="ARBA00023125"/>
    </source>
</evidence>
<dbReference type="GO" id="GO:0003700">
    <property type="term" value="F:DNA-binding transcription factor activity"/>
    <property type="evidence" value="ECO:0007669"/>
    <property type="project" value="TreeGrafter"/>
</dbReference>
<dbReference type="PROSITE" id="PS50977">
    <property type="entry name" value="HTH_TETR_2"/>
    <property type="match status" value="1"/>
</dbReference>
<accession>A0A1G9LL99</accession>
<evidence type="ECO:0000259" key="5">
    <source>
        <dbReference type="PROSITE" id="PS50977"/>
    </source>
</evidence>
<evidence type="ECO:0000256" key="3">
    <source>
        <dbReference type="ARBA" id="ARBA00023163"/>
    </source>
</evidence>
<protein>
    <submittedName>
        <fullName evidence="6">DNA-binding transcriptional regulator, AcrR family</fullName>
    </submittedName>
</protein>
<evidence type="ECO:0000256" key="4">
    <source>
        <dbReference type="PROSITE-ProRule" id="PRU00335"/>
    </source>
</evidence>
<name>A0A1G9LL99_9CORY</name>
<dbReference type="STRING" id="38302.SAMN04488535_0202"/>
<dbReference type="InterPro" id="IPR001647">
    <property type="entry name" value="HTH_TetR"/>
</dbReference>
<feature type="DNA-binding region" description="H-T-H motif" evidence="4">
    <location>
        <begin position="40"/>
        <end position="59"/>
    </location>
</feature>
<dbReference type="InterPro" id="IPR023772">
    <property type="entry name" value="DNA-bd_HTH_TetR-type_CS"/>
</dbReference>
<keyword evidence="7" id="KW-1185">Reference proteome</keyword>
<dbReference type="Proteomes" id="UP000199350">
    <property type="component" value="Chromosome I"/>
</dbReference>
<dbReference type="GO" id="GO:0000976">
    <property type="term" value="F:transcription cis-regulatory region binding"/>
    <property type="evidence" value="ECO:0007669"/>
    <property type="project" value="TreeGrafter"/>
</dbReference>
<reference evidence="7" key="1">
    <citation type="submission" date="2016-10" db="EMBL/GenBank/DDBJ databases">
        <authorList>
            <person name="Varghese N."/>
            <person name="Submissions S."/>
        </authorList>
    </citation>
    <scope>NUCLEOTIDE SEQUENCE [LARGE SCALE GENOMIC DNA]</scope>
    <source>
        <strain evidence="7">DSM 20632</strain>
    </source>
</reference>
<dbReference type="Pfam" id="PF00440">
    <property type="entry name" value="TetR_N"/>
    <property type="match status" value="1"/>
</dbReference>
<sequence length="211" mass="23936">MLHPVTKSSGLRERKRLTTQRRITDEALELVERHGFDSVTVEDICDAADISRRTFFNYVSSKDEAVIGTFPFELDDAALDTIATTQTDNVVELVLSQLRERDQRHDPELSARRRTLLAEDPSLAHAVHTRRVERLTALAESVGKHFEHFPDDRTLADVPVEVEIHAIIEMYRSALSLYLTNPHFPTDGEAPLASLRSAARIYSDLCKELAW</sequence>
<dbReference type="PANTHER" id="PTHR30055:SF234">
    <property type="entry name" value="HTH-TYPE TRANSCRIPTIONAL REGULATOR BETI"/>
    <property type="match status" value="1"/>
</dbReference>
<gene>
    <name evidence="6" type="ORF">SAMN04488535_0202</name>
</gene>
<dbReference type="EMBL" id="LT629700">
    <property type="protein sequence ID" value="SDL62517.1"/>
    <property type="molecule type" value="Genomic_DNA"/>
</dbReference>
<dbReference type="SUPFAM" id="SSF46689">
    <property type="entry name" value="Homeodomain-like"/>
    <property type="match status" value="1"/>
</dbReference>
<dbReference type="InterPro" id="IPR050109">
    <property type="entry name" value="HTH-type_TetR-like_transc_reg"/>
</dbReference>
<organism evidence="6 7">
    <name type="scientific">Corynebacterium mycetoides</name>
    <dbReference type="NCBI Taxonomy" id="38302"/>
    <lineage>
        <taxon>Bacteria</taxon>
        <taxon>Bacillati</taxon>
        <taxon>Actinomycetota</taxon>
        <taxon>Actinomycetes</taxon>
        <taxon>Mycobacteriales</taxon>
        <taxon>Corynebacteriaceae</taxon>
        <taxon>Corynebacterium</taxon>
    </lineage>
</organism>
<dbReference type="InterPro" id="IPR009057">
    <property type="entry name" value="Homeodomain-like_sf"/>
</dbReference>
<evidence type="ECO:0000313" key="6">
    <source>
        <dbReference type="EMBL" id="SDL62517.1"/>
    </source>
</evidence>
<dbReference type="AlphaFoldDB" id="A0A1G9LL99"/>
<dbReference type="PANTHER" id="PTHR30055">
    <property type="entry name" value="HTH-TYPE TRANSCRIPTIONAL REGULATOR RUTR"/>
    <property type="match status" value="1"/>
</dbReference>
<keyword evidence="2 4" id="KW-0238">DNA-binding</keyword>
<feature type="domain" description="HTH tetR-type" evidence="5">
    <location>
        <begin position="17"/>
        <end position="77"/>
    </location>
</feature>
<dbReference type="PROSITE" id="PS01081">
    <property type="entry name" value="HTH_TETR_1"/>
    <property type="match status" value="1"/>
</dbReference>
<dbReference type="Gene3D" id="1.10.357.10">
    <property type="entry name" value="Tetracycline Repressor, domain 2"/>
    <property type="match status" value="1"/>
</dbReference>